<evidence type="ECO:0000313" key="1">
    <source>
        <dbReference type="Proteomes" id="UP000035681"/>
    </source>
</evidence>
<evidence type="ECO:0000313" key="2">
    <source>
        <dbReference type="WBParaSite" id="SSTP_0000131000.1"/>
    </source>
</evidence>
<dbReference type="Gene3D" id="2.30.30.40">
    <property type="entry name" value="SH3 Domains"/>
    <property type="match status" value="1"/>
</dbReference>
<dbReference type="WBParaSite" id="SSTP_0000131000.1">
    <property type="protein sequence ID" value="SSTP_0000131000.1"/>
    <property type="gene ID" value="SSTP_0000131000"/>
</dbReference>
<dbReference type="AlphaFoldDB" id="A0A0K0DVP4"/>
<sequence>MTTIPLIPEPDYDSINKCDRGLHHHYIPLIPKKEITDLSKNVLERYEKISQLQYSKPVNKERALRIAKIQGVPVLPHSDIKETSNTDKVIITNKAMLVHVKNHKNFDDDDYNLESCKNCIICRCTTNDNSLSYYENKYLFDKNQEEDASTNYYLSEITPKEPGYLPPFLIDLSNNNHQNLTFTKFHQNQEDKQFNKNDYSLNNDIDEQVTRKVIVTRNFNASRLDELSVIYGEIVELITIKDSWCLIKNSNNLKGWIPYPESFS</sequence>
<accession>A0A0K0DVP4</accession>
<dbReference type="InterPro" id="IPR036028">
    <property type="entry name" value="SH3-like_dom_sf"/>
</dbReference>
<dbReference type="WBParaSite" id="TCONS_00006068.p1">
    <property type="protein sequence ID" value="TCONS_00006068.p1"/>
    <property type="gene ID" value="XLOC_004249"/>
</dbReference>
<dbReference type="CDD" id="cd00174">
    <property type="entry name" value="SH3"/>
    <property type="match status" value="1"/>
</dbReference>
<reference evidence="2" key="1">
    <citation type="submission" date="2015-08" db="UniProtKB">
        <authorList>
            <consortium name="WormBaseParasite"/>
        </authorList>
    </citation>
    <scope>IDENTIFICATION</scope>
</reference>
<evidence type="ECO:0000313" key="3">
    <source>
        <dbReference type="WBParaSite" id="TCONS_00006068.p1"/>
    </source>
</evidence>
<organism evidence="2">
    <name type="scientific">Strongyloides stercoralis</name>
    <name type="common">Threadworm</name>
    <dbReference type="NCBI Taxonomy" id="6248"/>
    <lineage>
        <taxon>Eukaryota</taxon>
        <taxon>Metazoa</taxon>
        <taxon>Ecdysozoa</taxon>
        <taxon>Nematoda</taxon>
        <taxon>Chromadorea</taxon>
        <taxon>Rhabditida</taxon>
        <taxon>Tylenchina</taxon>
        <taxon>Panagrolaimomorpha</taxon>
        <taxon>Strongyloidoidea</taxon>
        <taxon>Strongyloididae</taxon>
        <taxon>Strongyloides</taxon>
    </lineage>
</organism>
<protein>
    <submittedName>
        <fullName evidence="2 3">SH3 domain-containing protein</fullName>
    </submittedName>
</protein>
<name>A0A0K0DVP4_STRER</name>
<dbReference type="Proteomes" id="UP000035681">
    <property type="component" value="Unplaced"/>
</dbReference>
<proteinExistence type="predicted"/>
<dbReference type="SUPFAM" id="SSF50044">
    <property type="entry name" value="SH3-domain"/>
    <property type="match status" value="1"/>
</dbReference>
<keyword evidence="1" id="KW-1185">Reference proteome</keyword>